<accession>A0A4Q8BAX5</accession>
<gene>
    <name evidence="1" type="ORF">EV384_3415</name>
</gene>
<reference evidence="1 2" key="1">
    <citation type="submission" date="2019-02" db="EMBL/GenBank/DDBJ databases">
        <title>Sequencing the genomes of 1000 actinobacteria strains.</title>
        <authorList>
            <person name="Klenk H.-P."/>
        </authorList>
    </citation>
    <scope>NUCLEOTIDE SEQUENCE [LARGE SCALE GENOMIC DNA]</scope>
    <source>
        <strain evidence="1 2">DSM 45612</strain>
    </source>
</reference>
<keyword evidence="2" id="KW-1185">Reference proteome</keyword>
<dbReference type="EMBL" id="SHLD01000001">
    <property type="protein sequence ID" value="RZU74920.1"/>
    <property type="molecule type" value="Genomic_DNA"/>
</dbReference>
<sequence length="129" mass="14124">MILECKETGRNLQSSRPNEGRRTIAGMREAVDWSRWLVRVGAYYCPEHSEVRPRDELVPACPHRLRAAHLGALVGKELTTVEVAPRTCAGAPAHPLGSGQVLLGTWACSCAPDGVHRTWTCRACGDVQH</sequence>
<comment type="caution">
    <text evidence="1">The sequence shown here is derived from an EMBL/GenBank/DDBJ whole genome shotgun (WGS) entry which is preliminary data.</text>
</comment>
<dbReference type="AlphaFoldDB" id="A0A4Q8BAX5"/>
<dbReference type="Proteomes" id="UP000294114">
    <property type="component" value="Unassembled WGS sequence"/>
</dbReference>
<organism evidence="1 2">
    <name type="scientific">Micromonospora kangleipakensis</name>
    <dbReference type="NCBI Taxonomy" id="1077942"/>
    <lineage>
        <taxon>Bacteria</taxon>
        <taxon>Bacillati</taxon>
        <taxon>Actinomycetota</taxon>
        <taxon>Actinomycetes</taxon>
        <taxon>Micromonosporales</taxon>
        <taxon>Micromonosporaceae</taxon>
        <taxon>Micromonospora</taxon>
    </lineage>
</organism>
<evidence type="ECO:0000313" key="1">
    <source>
        <dbReference type="EMBL" id="RZU74920.1"/>
    </source>
</evidence>
<proteinExistence type="predicted"/>
<evidence type="ECO:0000313" key="2">
    <source>
        <dbReference type="Proteomes" id="UP000294114"/>
    </source>
</evidence>
<name>A0A4Q8BAX5_9ACTN</name>
<protein>
    <submittedName>
        <fullName evidence="1">Uncharacterized protein</fullName>
    </submittedName>
</protein>